<feature type="domain" description="NAD-dependent epimerase/dehydratase" evidence="2">
    <location>
        <begin position="10"/>
        <end position="227"/>
    </location>
</feature>
<dbReference type="RefSeq" id="WP_146683670.1">
    <property type="nucleotide sequence ID" value="NZ_CP019646.1"/>
</dbReference>
<dbReference type="PANTHER" id="PTHR43000">
    <property type="entry name" value="DTDP-D-GLUCOSE 4,6-DEHYDRATASE-RELATED"/>
    <property type="match status" value="1"/>
</dbReference>
<keyword evidence="4" id="KW-1185">Reference proteome</keyword>
<dbReference type="Gene3D" id="3.40.50.720">
    <property type="entry name" value="NAD(P)-binding Rossmann-like Domain"/>
    <property type="match status" value="1"/>
</dbReference>
<evidence type="ECO:0000259" key="2">
    <source>
        <dbReference type="Pfam" id="PF01370"/>
    </source>
</evidence>
<dbReference type="InterPro" id="IPR001509">
    <property type="entry name" value="Epimerase_deHydtase"/>
</dbReference>
<sequence length="333" mass="37561">MICLKENIKILIVGANGFLGAHLLRYFEEKGASIVAVDISLPEFDSSKYSDRVKWCKVDILQDDLSDYLQRVDVVYHLAGKYLPGNSAQVLNELCTLNVEGTKRVLKASVNAGVKCFIHISSAAVCGRIDGGVIKEEDIMPNESYGLSKLRSEDVVKEICNNKMEYVIVRPTAFFGENHLGSLYEMVRAIKHKRYCIIGDGENHMNFLYVRDLVEILVELANNFDSYNQTFLVADRPIALKDFTNLTRKELGLKPTSLYMPKLIGLLIGGGFDLVSKLLRRSMPLSLKRVANMTNDCRYDGSKILEKLSLKLPYGVEKGWSKTIEWYKSNDLL</sequence>
<dbReference type="KEGG" id="pbas:SMSP2_01877"/>
<dbReference type="InterPro" id="IPR036291">
    <property type="entry name" value="NAD(P)-bd_dom_sf"/>
</dbReference>
<name>A0A1Q2MFM4_9BACT</name>
<dbReference type="SUPFAM" id="SSF51735">
    <property type="entry name" value="NAD(P)-binding Rossmann-fold domains"/>
    <property type="match status" value="1"/>
</dbReference>
<keyword evidence="3" id="KW-0413">Isomerase</keyword>
<reference evidence="4" key="1">
    <citation type="submission" date="2017-02" db="EMBL/GenBank/DDBJ databases">
        <title>Comparative genomics and description of representatives of a novel lineage of planctomycetes thriving in anoxic sediments.</title>
        <authorList>
            <person name="Spring S."/>
            <person name="Bunk B."/>
            <person name="Sproer C."/>
        </authorList>
    </citation>
    <scope>NUCLEOTIDE SEQUENCE [LARGE SCALE GENOMIC DNA]</scope>
    <source>
        <strain evidence="4">SM-Chi-D1</strain>
    </source>
</reference>
<proteinExistence type="inferred from homology"/>
<protein>
    <submittedName>
        <fullName evidence="3">UDP-glucose 4-epimerase</fullName>
        <ecNumber evidence="3">5.1.3.2</ecNumber>
    </submittedName>
</protein>
<organism evidence="3 4">
    <name type="scientific">Limihaloglobus sulfuriphilus</name>
    <dbReference type="NCBI Taxonomy" id="1851148"/>
    <lineage>
        <taxon>Bacteria</taxon>
        <taxon>Pseudomonadati</taxon>
        <taxon>Planctomycetota</taxon>
        <taxon>Phycisphaerae</taxon>
        <taxon>Sedimentisphaerales</taxon>
        <taxon>Sedimentisphaeraceae</taxon>
        <taxon>Limihaloglobus</taxon>
    </lineage>
</organism>
<dbReference type="STRING" id="1851148.SMSP2_01877"/>
<dbReference type="Pfam" id="PF01370">
    <property type="entry name" value="Epimerase"/>
    <property type="match status" value="1"/>
</dbReference>
<evidence type="ECO:0000313" key="3">
    <source>
        <dbReference type="EMBL" id="AQQ71503.1"/>
    </source>
</evidence>
<gene>
    <name evidence="3" type="ORF">SMSP2_01877</name>
</gene>
<dbReference type="EC" id="5.1.3.2" evidence="3"/>
<accession>A0A1Q2MFM4</accession>
<dbReference type="GO" id="GO:0003978">
    <property type="term" value="F:UDP-glucose 4-epimerase activity"/>
    <property type="evidence" value="ECO:0007669"/>
    <property type="project" value="UniProtKB-EC"/>
</dbReference>
<dbReference type="OrthoDB" id="9811743at2"/>
<dbReference type="Proteomes" id="UP000188181">
    <property type="component" value="Chromosome"/>
</dbReference>
<evidence type="ECO:0000256" key="1">
    <source>
        <dbReference type="ARBA" id="ARBA00007637"/>
    </source>
</evidence>
<dbReference type="AlphaFoldDB" id="A0A1Q2MFM4"/>
<comment type="similarity">
    <text evidence="1">Belongs to the NAD(P)-dependent epimerase/dehydratase family.</text>
</comment>
<evidence type="ECO:0000313" key="4">
    <source>
        <dbReference type="Proteomes" id="UP000188181"/>
    </source>
</evidence>
<dbReference type="EMBL" id="CP019646">
    <property type="protein sequence ID" value="AQQ71503.1"/>
    <property type="molecule type" value="Genomic_DNA"/>
</dbReference>